<organism evidence="1 2">
    <name type="scientific">Aquimarina algicola</name>
    <dbReference type="NCBI Taxonomy" id="2589995"/>
    <lineage>
        <taxon>Bacteria</taxon>
        <taxon>Pseudomonadati</taxon>
        <taxon>Bacteroidota</taxon>
        <taxon>Flavobacteriia</taxon>
        <taxon>Flavobacteriales</taxon>
        <taxon>Flavobacteriaceae</taxon>
        <taxon>Aquimarina</taxon>
    </lineage>
</organism>
<reference evidence="1 2" key="1">
    <citation type="submission" date="2019-06" db="EMBL/GenBank/DDBJ databases">
        <authorList>
            <person name="Meng X."/>
        </authorList>
    </citation>
    <scope>NUCLEOTIDE SEQUENCE [LARGE SCALE GENOMIC DNA]</scope>
    <source>
        <strain evidence="1 2">M625</strain>
    </source>
</reference>
<accession>A0A504JAF0</accession>
<gene>
    <name evidence="1" type="ORF">FHK87_16455</name>
</gene>
<dbReference type="RefSeq" id="WP_140594858.1">
    <property type="nucleotide sequence ID" value="NZ_VFWZ01000005.1"/>
</dbReference>
<keyword evidence="2" id="KW-1185">Reference proteome</keyword>
<protein>
    <submittedName>
        <fullName evidence="1">Uncharacterized protein</fullName>
    </submittedName>
</protein>
<evidence type="ECO:0000313" key="1">
    <source>
        <dbReference type="EMBL" id="TPN84523.1"/>
    </source>
</evidence>
<dbReference type="EMBL" id="VFWZ01000005">
    <property type="protein sequence ID" value="TPN84523.1"/>
    <property type="molecule type" value="Genomic_DNA"/>
</dbReference>
<dbReference type="AlphaFoldDB" id="A0A504JAF0"/>
<dbReference type="OrthoDB" id="1166852at2"/>
<comment type="caution">
    <text evidence="1">The sequence shown here is derived from an EMBL/GenBank/DDBJ whole genome shotgun (WGS) entry which is preliminary data.</text>
</comment>
<dbReference type="Proteomes" id="UP000315540">
    <property type="component" value="Unassembled WGS sequence"/>
</dbReference>
<evidence type="ECO:0000313" key="2">
    <source>
        <dbReference type="Proteomes" id="UP000315540"/>
    </source>
</evidence>
<name>A0A504JAF0_9FLAO</name>
<sequence length="195" mass="22909">MKSVVIEDIFHSILHPEFRCKLGVHPRRKEPFAFIDFTTKRLTKKIKGGKDACLLNIGERLSQLYIKNTSILIFDQFDNIVCNHSFTVNVFKTPPHPSQPNFISDISFHFYKDKQSPKFFYSIWLKHIDKKVTGFGQTEENGPQLVQLNLKDKYWICVNLIKILRLNLGKKLVPNMQIRIHEVDFDNGIWNIYND</sequence>
<proteinExistence type="predicted"/>